<dbReference type="SUPFAM" id="SSF109998">
    <property type="entry name" value="Triger factor/SurA peptide-binding domain-like"/>
    <property type="match status" value="1"/>
</dbReference>
<dbReference type="InterPro" id="IPR023058">
    <property type="entry name" value="PPIase_PpiC_CS"/>
</dbReference>
<name>A0A4R3JWP3_9PROT</name>
<evidence type="ECO:0000256" key="1">
    <source>
        <dbReference type="ARBA" id="ARBA00000971"/>
    </source>
</evidence>
<dbReference type="RefSeq" id="WP_126461072.1">
    <property type="nucleotide sequence ID" value="NZ_AP018721.1"/>
</dbReference>
<evidence type="ECO:0000313" key="9">
    <source>
        <dbReference type="EMBL" id="TCS71575.1"/>
    </source>
</evidence>
<dbReference type="InterPro" id="IPR027304">
    <property type="entry name" value="Trigger_fact/SurA_dom_sf"/>
</dbReference>
<comment type="similarity">
    <text evidence="2">Belongs to the PpiC/parvulin rotamase family.</text>
</comment>
<protein>
    <recommendedName>
        <fullName evidence="3">peptidylprolyl isomerase</fullName>
        <ecNumber evidence="3">5.2.1.8</ecNumber>
    </recommendedName>
</protein>
<dbReference type="AlphaFoldDB" id="A0A4R3JWP3"/>
<evidence type="ECO:0000256" key="5">
    <source>
        <dbReference type="ARBA" id="ARBA00023235"/>
    </source>
</evidence>
<feature type="domain" description="PpiC" evidence="8">
    <location>
        <begin position="133"/>
        <end position="224"/>
    </location>
</feature>
<keyword evidence="4 6" id="KW-0697">Rotamase</keyword>
<dbReference type="EC" id="5.2.1.8" evidence="3"/>
<feature type="chain" id="PRO_5020934911" description="peptidylprolyl isomerase" evidence="7">
    <location>
        <begin position="24"/>
        <end position="263"/>
    </location>
</feature>
<comment type="caution">
    <text evidence="9">The sequence shown here is derived from an EMBL/GenBank/DDBJ whole genome shotgun (WGS) entry which is preliminary data.</text>
</comment>
<dbReference type="Proteomes" id="UP000295135">
    <property type="component" value="Unassembled WGS sequence"/>
</dbReference>
<evidence type="ECO:0000256" key="4">
    <source>
        <dbReference type="ARBA" id="ARBA00023110"/>
    </source>
</evidence>
<keyword evidence="5 6" id="KW-0413">Isomerase</keyword>
<dbReference type="PROSITE" id="PS50198">
    <property type="entry name" value="PPIC_PPIASE_2"/>
    <property type="match status" value="1"/>
</dbReference>
<organism evidence="9 10">
    <name type="scientific">Sulfuritortus calidifontis</name>
    <dbReference type="NCBI Taxonomy" id="1914471"/>
    <lineage>
        <taxon>Bacteria</taxon>
        <taxon>Pseudomonadati</taxon>
        <taxon>Pseudomonadota</taxon>
        <taxon>Betaproteobacteria</taxon>
        <taxon>Nitrosomonadales</taxon>
        <taxon>Thiobacillaceae</taxon>
        <taxon>Sulfuritortus</taxon>
    </lineage>
</organism>
<dbReference type="GO" id="GO:0003755">
    <property type="term" value="F:peptidyl-prolyl cis-trans isomerase activity"/>
    <property type="evidence" value="ECO:0007669"/>
    <property type="project" value="UniProtKB-KW"/>
</dbReference>
<dbReference type="PROSITE" id="PS01096">
    <property type="entry name" value="PPIC_PPIASE_1"/>
    <property type="match status" value="1"/>
</dbReference>
<feature type="signal peptide" evidence="7">
    <location>
        <begin position="1"/>
        <end position="23"/>
    </location>
</feature>
<dbReference type="InterPro" id="IPR000297">
    <property type="entry name" value="PPIase_PpiC"/>
</dbReference>
<reference evidence="9 10" key="1">
    <citation type="submission" date="2019-03" db="EMBL/GenBank/DDBJ databases">
        <title>Genomic Encyclopedia of Type Strains, Phase IV (KMG-IV): sequencing the most valuable type-strain genomes for metagenomic binning, comparative biology and taxonomic classification.</title>
        <authorList>
            <person name="Goeker M."/>
        </authorList>
    </citation>
    <scope>NUCLEOTIDE SEQUENCE [LARGE SCALE GENOMIC DNA]</scope>
    <source>
        <strain evidence="9 10">DSM 103923</strain>
    </source>
</reference>
<evidence type="ECO:0000256" key="7">
    <source>
        <dbReference type="SAM" id="SignalP"/>
    </source>
</evidence>
<dbReference type="PANTHER" id="PTHR47245">
    <property type="entry name" value="PEPTIDYLPROLYL ISOMERASE"/>
    <property type="match status" value="1"/>
</dbReference>
<evidence type="ECO:0000313" key="10">
    <source>
        <dbReference type="Proteomes" id="UP000295135"/>
    </source>
</evidence>
<keyword evidence="10" id="KW-1185">Reference proteome</keyword>
<dbReference type="PANTHER" id="PTHR47245:SF2">
    <property type="entry name" value="PEPTIDYL-PROLYL CIS-TRANS ISOMERASE HP_0175-RELATED"/>
    <property type="match status" value="1"/>
</dbReference>
<evidence type="ECO:0000256" key="3">
    <source>
        <dbReference type="ARBA" id="ARBA00013194"/>
    </source>
</evidence>
<proteinExistence type="inferred from homology"/>
<dbReference type="Pfam" id="PF00639">
    <property type="entry name" value="Rotamase"/>
    <property type="match status" value="1"/>
</dbReference>
<evidence type="ECO:0000256" key="2">
    <source>
        <dbReference type="ARBA" id="ARBA00007656"/>
    </source>
</evidence>
<evidence type="ECO:0000259" key="8">
    <source>
        <dbReference type="PROSITE" id="PS50198"/>
    </source>
</evidence>
<sequence length="263" mass="29267">MQNKLIPTLALAAALVLPQWAQAEEDKAAVTVNGVAVPAAQAELLRQDRASRGQPAEALNENAIREMLVSMEILAQEAVKKGIDKRPQVAATIELNRKDILGRMLLEDYMKNNPIKEEDMKAEYDRVKASAGSKEYHPRHILVQTEAEAKDILAKLAKKAKFEDLAKKQSKDAGSAKNGGDLGWLLPGNLVPEFSEAMVKLKKGETAKAPVKTQFGWHVIRLDDARDLKFPEFEQLKPRITTQLQQQQVRKYLAELRAAAKVE</sequence>
<evidence type="ECO:0000256" key="6">
    <source>
        <dbReference type="PROSITE-ProRule" id="PRU00278"/>
    </source>
</evidence>
<keyword evidence="7" id="KW-0732">Signal</keyword>
<dbReference type="EMBL" id="SLZY01000009">
    <property type="protein sequence ID" value="TCS71575.1"/>
    <property type="molecule type" value="Genomic_DNA"/>
</dbReference>
<dbReference type="InterPro" id="IPR046357">
    <property type="entry name" value="PPIase_dom_sf"/>
</dbReference>
<comment type="catalytic activity">
    <reaction evidence="1">
        <text>[protein]-peptidylproline (omega=180) = [protein]-peptidylproline (omega=0)</text>
        <dbReference type="Rhea" id="RHEA:16237"/>
        <dbReference type="Rhea" id="RHEA-COMP:10747"/>
        <dbReference type="Rhea" id="RHEA-COMP:10748"/>
        <dbReference type="ChEBI" id="CHEBI:83833"/>
        <dbReference type="ChEBI" id="CHEBI:83834"/>
        <dbReference type="EC" id="5.2.1.8"/>
    </reaction>
</comment>
<dbReference type="SUPFAM" id="SSF54534">
    <property type="entry name" value="FKBP-like"/>
    <property type="match status" value="1"/>
</dbReference>
<gene>
    <name evidence="9" type="ORF">EDC61_109121</name>
</gene>
<accession>A0A4R3JWP3</accession>
<dbReference type="InterPro" id="IPR050245">
    <property type="entry name" value="PrsA_foldase"/>
</dbReference>
<dbReference type="Gene3D" id="3.10.50.40">
    <property type="match status" value="1"/>
</dbReference>
<dbReference type="OrthoDB" id="14196at2"/>